<name>A0A2S7U0W2_9BACT</name>
<reference evidence="2 3" key="1">
    <citation type="submission" date="2016-12" db="EMBL/GenBank/DDBJ databases">
        <title>Study of bacterial adaptation to deep sea.</title>
        <authorList>
            <person name="Song J."/>
            <person name="Yoshizawa S."/>
            <person name="Kogure K."/>
        </authorList>
    </citation>
    <scope>NUCLEOTIDE SEQUENCE [LARGE SCALE GENOMIC DNA]</scope>
    <source>
        <strain evidence="2 3">SAORIC-165</strain>
    </source>
</reference>
<evidence type="ECO:0000313" key="3">
    <source>
        <dbReference type="Proteomes" id="UP000239907"/>
    </source>
</evidence>
<keyword evidence="1" id="KW-1133">Transmembrane helix</keyword>
<evidence type="ECO:0000313" key="2">
    <source>
        <dbReference type="EMBL" id="PQJ28210.1"/>
    </source>
</evidence>
<accession>A0A2S7U0W2</accession>
<comment type="caution">
    <text evidence="2">The sequence shown here is derived from an EMBL/GenBank/DDBJ whole genome shotgun (WGS) entry which is preliminary data.</text>
</comment>
<keyword evidence="3" id="KW-1185">Reference proteome</keyword>
<gene>
    <name evidence="2" type="ORF">BSZ32_06625</name>
</gene>
<proteinExistence type="predicted"/>
<keyword evidence="1" id="KW-0812">Transmembrane</keyword>
<organism evidence="2 3">
    <name type="scientific">Rubritalea profundi</name>
    <dbReference type="NCBI Taxonomy" id="1658618"/>
    <lineage>
        <taxon>Bacteria</taxon>
        <taxon>Pseudomonadati</taxon>
        <taxon>Verrucomicrobiota</taxon>
        <taxon>Verrucomicrobiia</taxon>
        <taxon>Verrucomicrobiales</taxon>
        <taxon>Rubritaleaceae</taxon>
        <taxon>Rubritalea</taxon>
    </lineage>
</organism>
<protein>
    <submittedName>
        <fullName evidence="2">Uncharacterized protein</fullName>
    </submittedName>
</protein>
<dbReference type="AlphaFoldDB" id="A0A2S7U0W2"/>
<keyword evidence="1" id="KW-0472">Membrane</keyword>
<sequence>MRRIIYNLIPLAIGLAFIVAGSIYDTLFAGIPYQDPTPSLQAEYQFHSTVASVIMTTGLVLFLAGLIFLISRKVYKTLSSSP</sequence>
<evidence type="ECO:0000256" key="1">
    <source>
        <dbReference type="SAM" id="Phobius"/>
    </source>
</evidence>
<feature type="transmembrane region" description="Helical" evidence="1">
    <location>
        <begin position="5"/>
        <end position="24"/>
    </location>
</feature>
<dbReference type="EMBL" id="MQWA01000001">
    <property type="protein sequence ID" value="PQJ28210.1"/>
    <property type="molecule type" value="Genomic_DNA"/>
</dbReference>
<dbReference type="Proteomes" id="UP000239907">
    <property type="component" value="Unassembled WGS sequence"/>
</dbReference>
<feature type="transmembrane region" description="Helical" evidence="1">
    <location>
        <begin position="44"/>
        <end position="70"/>
    </location>
</feature>